<dbReference type="PROSITE" id="PS01360">
    <property type="entry name" value="ZF_MYND_1"/>
    <property type="match status" value="1"/>
</dbReference>
<dbReference type="SMART" id="SM00028">
    <property type="entry name" value="TPR"/>
    <property type="match status" value="2"/>
</dbReference>
<dbReference type="InterPro" id="IPR019734">
    <property type="entry name" value="TPR_rpt"/>
</dbReference>
<dbReference type="SUPFAM" id="SSF81901">
    <property type="entry name" value="HCP-like"/>
    <property type="match status" value="1"/>
</dbReference>
<dbReference type="InterPro" id="IPR006597">
    <property type="entry name" value="Sel1-like"/>
</dbReference>
<keyword evidence="6" id="KW-0802">TPR repeat</keyword>
<evidence type="ECO:0000313" key="8">
    <source>
        <dbReference type="Proteomes" id="UP000887578"/>
    </source>
</evidence>
<dbReference type="AlphaFoldDB" id="A0A914PSV5"/>
<dbReference type="PANTHER" id="PTHR11102">
    <property type="entry name" value="SEL-1-LIKE PROTEIN"/>
    <property type="match status" value="1"/>
</dbReference>
<dbReference type="SUPFAM" id="SSF144232">
    <property type="entry name" value="HIT/MYND zinc finger-like"/>
    <property type="match status" value="1"/>
</dbReference>
<reference evidence="9" key="1">
    <citation type="submission" date="2022-11" db="UniProtKB">
        <authorList>
            <consortium name="WormBaseParasite"/>
        </authorList>
    </citation>
    <scope>IDENTIFICATION</scope>
</reference>
<dbReference type="InterPro" id="IPR011990">
    <property type="entry name" value="TPR-like_helical_dom_sf"/>
</dbReference>
<dbReference type="PROSITE" id="PS50865">
    <property type="entry name" value="ZF_MYND_2"/>
    <property type="match status" value="1"/>
</dbReference>
<keyword evidence="8" id="KW-1185">Reference proteome</keyword>
<sequence>MVRFAEEYKLSDVEFEALWKELANALIGLGETSTDIDELKKEAMKLGQGEADNDLHDVLTNAERFIKEKKYDKAIDIYNEALKSTSLSLKDQALIFTKRSVSHLMIENIDSWNKAKKDADLAIHLWPSWWNGYYRLACVLIKLDDLEAAERMLEYSLALNPESEEAQNKLAITRKTIGEFILEEHLDPIYHPMTSKEIIAENCAKYGLSEKDFLHLVKLNYDVPVVGDVIKGHQYRDGIGVKRDYKKSAIFYSKAAENGNPEAMFNLGRLYYFGHGVLQNFKTAVFWLEKSACLKPEKMKDSGVPESQHMLGYMYYEGIGVEQDYHEAAKWFEKAVANGYTVSSNNLGVLYYNGKGVNKDLQKAIHFFNVSAKGGSTQGMRNLANCLFRAKGKFTLSPTDADVSKAMIWLKIAANKGDLIAAREYNRRKESLKSDFIREIIVELLLKETIEKNNRYFAEQFRGKVTVAAENGSLTAKQHLEIWTYLAETWKAFKEEDNFLLVSSLSKPIHLDHEIIEIPELFYSVIKDRYKTHPDELETVVCYAKIFSGNKSVLDIFEKYPKYKQDECLNEMFIASLTLSGKIQDALKVAKKALKKWPNSPKILYSYAVVHCIQDNPYCIKTFDKFLAVAPNDHRNIPSCYYRKAQFYIHKNDYKNFIETFEEGLSAEENQLPLALNNITLKDMNTRKSMLYEGFVIEGRIIDWSYLTKSNVIVILFKDGNGDIGGLEIRNWLLKNNPFIDALKSFRPGYWISVINPFVTSTKESKLMIHVEKISDVKLGDLTTCFLSVNFRLFIDIGEKVCSYCGKETKSEVLCSKCSMACYCSSKCLNSDLIDHEEICKILKNYQRY</sequence>
<evidence type="ECO:0000256" key="5">
    <source>
        <dbReference type="PROSITE-ProRule" id="PRU00134"/>
    </source>
</evidence>
<dbReference type="Proteomes" id="UP000887578">
    <property type="component" value="Unplaced"/>
</dbReference>
<evidence type="ECO:0000256" key="2">
    <source>
        <dbReference type="ARBA" id="ARBA00022771"/>
    </source>
</evidence>
<evidence type="ECO:0000256" key="4">
    <source>
        <dbReference type="ARBA" id="ARBA00038101"/>
    </source>
</evidence>
<accession>A0A914PSV5</accession>
<dbReference type="WBParaSite" id="PDA_v2.g21254.t1">
    <property type="protein sequence ID" value="PDA_v2.g21254.t1"/>
    <property type="gene ID" value="PDA_v2.g21254"/>
</dbReference>
<dbReference type="InterPro" id="IPR002893">
    <property type="entry name" value="Znf_MYND"/>
</dbReference>
<dbReference type="Gene3D" id="6.10.140.2220">
    <property type="match status" value="1"/>
</dbReference>
<evidence type="ECO:0000256" key="6">
    <source>
        <dbReference type="PROSITE-ProRule" id="PRU00339"/>
    </source>
</evidence>
<keyword evidence="1" id="KW-0479">Metal-binding</keyword>
<dbReference type="SMART" id="SM00671">
    <property type="entry name" value="SEL1"/>
    <property type="match status" value="5"/>
</dbReference>
<evidence type="ECO:0000256" key="3">
    <source>
        <dbReference type="ARBA" id="ARBA00022833"/>
    </source>
</evidence>
<evidence type="ECO:0000259" key="7">
    <source>
        <dbReference type="PROSITE" id="PS50865"/>
    </source>
</evidence>
<dbReference type="SUPFAM" id="SSF48452">
    <property type="entry name" value="TPR-like"/>
    <property type="match status" value="2"/>
</dbReference>
<organism evidence="8 9">
    <name type="scientific">Panagrolaimus davidi</name>
    <dbReference type="NCBI Taxonomy" id="227884"/>
    <lineage>
        <taxon>Eukaryota</taxon>
        <taxon>Metazoa</taxon>
        <taxon>Ecdysozoa</taxon>
        <taxon>Nematoda</taxon>
        <taxon>Chromadorea</taxon>
        <taxon>Rhabditida</taxon>
        <taxon>Tylenchina</taxon>
        <taxon>Panagrolaimomorpha</taxon>
        <taxon>Panagrolaimoidea</taxon>
        <taxon>Panagrolaimidae</taxon>
        <taxon>Panagrolaimus</taxon>
    </lineage>
</organism>
<protein>
    <submittedName>
        <fullName evidence="9">MYND-type domain-containing protein</fullName>
    </submittedName>
</protein>
<dbReference type="InterPro" id="IPR050767">
    <property type="entry name" value="Sel1_AlgK"/>
</dbReference>
<keyword evidence="2 5" id="KW-0863">Zinc-finger</keyword>
<dbReference type="Pfam" id="PF08238">
    <property type="entry name" value="Sel1"/>
    <property type="match status" value="5"/>
</dbReference>
<proteinExistence type="inferred from homology"/>
<comment type="similarity">
    <text evidence="4">Belongs to the sel-1 family.</text>
</comment>
<dbReference type="PANTHER" id="PTHR11102:SF160">
    <property type="entry name" value="ERAD-ASSOCIATED E3 UBIQUITIN-PROTEIN LIGASE COMPONENT HRD3"/>
    <property type="match status" value="1"/>
</dbReference>
<dbReference type="PROSITE" id="PS50005">
    <property type="entry name" value="TPR"/>
    <property type="match status" value="1"/>
</dbReference>
<feature type="repeat" description="TPR" evidence="6">
    <location>
        <begin position="130"/>
        <end position="163"/>
    </location>
</feature>
<keyword evidence="3" id="KW-0862">Zinc</keyword>
<feature type="domain" description="MYND-type" evidence="7">
    <location>
        <begin position="802"/>
        <end position="840"/>
    </location>
</feature>
<evidence type="ECO:0000313" key="9">
    <source>
        <dbReference type="WBParaSite" id="PDA_v2.g21254.t1"/>
    </source>
</evidence>
<dbReference type="Gene3D" id="1.25.40.10">
    <property type="entry name" value="Tetratricopeptide repeat domain"/>
    <property type="match status" value="4"/>
</dbReference>
<dbReference type="Pfam" id="PF01753">
    <property type="entry name" value="zf-MYND"/>
    <property type="match status" value="1"/>
</dbReference>
<dbReference type="GO" id="GO:0008270">
    <property type="term" value="F:zinc ion binding"/>
    <property type="evidence" value="ECO:0007669"/>
    <property type="project" value="UniProtKB-KW"/>
</dbReference>
<evidence type="ECO:0000256" key="1">
    <source>
        <dbReference type="ARBA" id="ARBA00022723"/>
    </source>
</evidence>
<name>A0A914PSV5_9BILA</name>